<organism evidence="1 2">
    <name type="scientific">Anoxybacterium hadale</name>
    <dbReference type="NCBI Taxonomy" id="3408580"/>
    <lineage>
        <taxon>Bacteria</taxon>
        <taxon>Bacillati</taxon>
        <taxon>Bacillota</taxon>
        <taxon>Clostridia</taxon>
        <taxon>Peptostreptococcales</taxon>
        <taxon>Anaerovoracaceae</taxon>
        <taxon>Anoxybacterium</taxon>
    </lineage>
</organism>
<reference evidence="1" key="1">
    <citation type="submission" date="2019-08" db="EMBL/GenBank/DDBJ databases">
        <title>Genome sequence of Clostridiales bacterium MT110.</title>
        <authorList>
            <person name="Cao J."/>
        </authorList>
    </citation>
    <scope>NUCLEOTIDE SEQUENCE</scope>
    <source>
        <strain evidence="1">MT110</strain>
    </source>
</reference>
<dbReference type="Proteomes" id="UP000594014">
    <property type="component" value="Chromosome"/>
</dbReference>
<accession>A0ACD1A8C5</accession>
<gene>
    <name evidence="1" type="ORF">FRZ06_04750</name>
</gene>
<protein>
    <submittedName>
        <fullName evidence="1">DUF3298 and DUF4163 domain-containing protein</fullName>
    </submittedName>
</protein>
<name>A0ACD1A8C5_9FIRM</name>
<dbReference type="EMBL" id="CP042469">
    <property type="protein sequence ID" value="QOX62704.1"/>
    <property type="molecule type" value="Genomic_DNA"/>
</dbReference>
<evidence type="ECO:0000313" key="2">
    <source>
        <dbReference type="Proteomes" id="UP000594014"/>
    </source>
</evidence>
<evidence type="ECO:0000313" key="1">
    <source>
        <dbReference type="EMBL" id="QOX62704.1"/>
    </source>
</evidence>
<sequence length="218" mass="25806">MSCEPVTVEKVTLERTMKHKGVPVLHYKIEYPKFIHSQYQNQLDQINCWYQCKAEDLQKEFETVNYRDASEQYDFSLKENYPFPMHEAMVVFHITYNQDCCISLYQDKYIFSGGAHGNTLRTSDTWNVMTGCLYTLYGNRSDWEQVQKNILNQIDGQIKEHLAKGEDWYFDDYSKLVAETFNPQSFYVTPEGIMIYFQQYDIAPYSSGIQEFLVRTDQ</sequence>
<proteinExistence type="predicted"/>
<keyword evidence="2" id="KW-1185">Reference proteome</keyword>